<gene>
    <name evidence="4" type="ORF">DIS18_00610</name>
</gene>
<evidence type="ECO:0000313" key="4">
    <source>
        <dbReference type="EMBL" id="PWH83090.1"/>
    </source>
</evidence>
<dbReference type="RefSeq" id="WP_109351114.1">
    <property type="nucleotide sequence ID" value="NZ_QFRI01000001.1"/>
</dbReference>
<proteinExistence type="inferred from homology"/>
<dbReference type="InterPro" id="IPR039426">
    <property type="entry name" value="TonB-dep_rcpt-like"/>
</dbReference>
<dbReference type="OrthoDB" id="1522859at2"/>
<protein>
    <recommendedName>
        <fullName evidence="3">Peptidase M56 domain-containing protein</fullName>
    </recommendedName>
</protein>
<keyword evidence="1 2" id="KW-0472">Membrane</keyword>
<evidence type="ECO:0000259" key="3">
    <source>
        <dbReference type="Pfam" id="PF05569"/>
    </source>
</evidence>
<keyword evidence="5" id="KW-1185">Reference proteome</keyword>
<dbReference type="PANTHER" id="PTHR34978">
    <property type="entry name" value="POSSIBLE SENSOR-TRANSDUCER PROTEIN BLAR"/>
    <property type="match status" value="1"/>
</dbReference>
<keyword evidence="1" id="KW-1134">Transmembrane beta strand</keyword>
<reference evidence="4" key="1">
    <citation type="submission" date="2018-05" db="EMBL/GenBank/DDBJ databases">
        <title>Algibacter marinivivus sp. nov., isolated from sample around a algae.</title>
        <authorList>
            <person name="Zhong X."/>
        </authorList>
    </citation>
    <scope>NUCLEOTIDE SEQUENCE [LARGE SCALE GENOMIC DNA]</scope>
    <source>
        <strain evidence="4">ZY111</strain>
    </source>
</reference>
<dbReference type="SUPFAM" id="SSF56935">
    <property type="entry name" value="Porins"/>
    <property type="match status" value="1"/>
</dbReference>
<feature type="domain" description="Peptidase M56" evidence="3">
    <location>
        <begin position="144"/>
        <end position="247"/>
    </location>
</feature>
<dbReference type="PANTHER" id="PTHR34978:SF3">
    <property type="entry name" value="SLR0241 PROTEIN"/>
    <property type="match status" value="1"/>
</dbReference>
<keyword evidence="1" id="KW-0998">Cell outer membrane</keyword>
<feature type="transmembrane region" description="Helical" evidence="2">
    <location>
        <begin position="6"/>
        <end position="22"/>
    </location>
</feature>
<keyword evidence="2" id="KW-1133">Transmembrane helix</keyword>
<dbReference type="Proteomes" id="UP000245375">
    <property type="component" value="Unassembled WGS sequence"/>
</dbReference>
<comment type="similarity">
    <text evidence="1">Belongs to the TonB-dependent receptor family.</text>
</comment>
<dbReference type="CDD" id="cd07341">
    <property type="entry name" value="M56_BlaR1_MecR1_like"/>
    <property type="match status" value="1"/>
</dbReference>
<evidence type="ECO:0000256" key="2">
    <source>
        <dbReference type="SAM" id="Phobius"/>
    </source>
</evidence>
<dbReference type="GO" id="GO:0009279">
    <property type="term" value="C:cell outer membrane"/>
    <property type="evidence" value="ECO:0007669"/>
    <property type="project" value="UniProtKB-SubCell"/>
</dbReference>
<comment type="caution">
    <text evidence="4">The sequence shown here is derived from an EMBL/GenBank/DDBJ whole genome shotgun (WGS) entry which is preliminary data.</text>
</comment>
<feature type="transmembrane region" description="Helical" evidence="2">
    <location>
        <begin position="34"/>
        <end position="54"/>
    </location>
</feature>
<feature type="transmembrane region" description="Helical" evidence="2">
    <location>
        <begin position="85"/>
        <end position="111"/>
    </location>
</feature>
<reference evidence="4" key="2">
    <citation type="submission" date="2018-05" db="EMBL/GenBank/DDBJ databases">
        <authorList>
            <person name="Lanie J.A."/>
            <person name="Ng W.-L."/>
            <person name="Kazmierczak K.M."/>
            <person name="Andrzejewski T.M."/>
            <person name="Davidsen T.M."/>
            <person name="Wayne K.J."/>
            <person name="Tettelin H."/>
            <person name="Glass J.I."/>
            <person name="Rusch D."/>
            <person name="Podicherti R."/>
            <person name="Tsui H.-C.T."/>
            <person name="Winkler M.E."/>
        </authorList>
    </citation>
    <scope>NUCLEOTIDE SEQUENCE [LARGE SCALE GENOMIC DNA]</scope>
    <source>
        <strain evidence="4">ZY111</strain>
    </source>
</reference>
<dbReference type="Gene3D" id="2.170.130.10">
    <property type="entry name" value="TonB-dependent receptor, plug domain"/>
    <property type="match status" value="1"/>
</dbReference>
<organism evidence="4 5">
    <name type="scientific">Algibacter marinivivus</name>
    <dbReference type="NCBI Taxonomy" id="2100723"/>
    <lineage>
        <taxon>Bacteria</taxon>
        <taxon>Pseudomonadati</taxon>
        <taxon>Bacteroidota</taxon>
        <taxon>Flavobacteriia</taxon>
        <taxon>Flavobacteriales</taxon>
        <taxon>Flavobacteriaceae</taxon>
        <taxon>Algibacter</taxon>
    </lineage>
</organism>
<dbReference type="Pfam" id="PF05569">
    <property type="entry name" value="Peptidase_M56"/>
    <property type="match status" value="1"/>
</dbReference>
<comment type="subcellular location">
    <subcellularLocation>
        <location evidence="1">Cell outer membrane</location>
        <topology evidence="1">Multi-pass membrane protein</topology>
    </subcellularLocation>
</comment>
<accession>A0A2U2X5S3</accession>
<sequence>MEYLIKASGVIAVFYLFYKLLLERDTFFKSNRWFLLVGLLIAIIVPSIVIPVYIEYTPIDVSELTFENVATAPANSGLEFWDYVIIAYALGVVFFFGRFFVQMSSLLLLIFKNKKEKQGKYTYVKTKTDISPFSFFNWIVYNPTQFNKTELKQIIAHEKVHAKQYHSIDILLTHLACVVLWFNPFIWLYNKDLKQNLEFLADYDTVRQTACKKTYQYTLLKTSVPTHQLVLSNNFYNSLIKKRIVMLQKSKSKKINKIKYALVIPLLVIFLMSFNTKDIYIKKAEPVFDMLPNPVLNNLEPEKSMIVETPLKTNAVETITTPKVKNRTINNVSKKEVEVFIVTKNASDADLDQITSEAKAKGVTLKFKNVKRNADGEITAIKIEARGNDSNASYNLNSDEPITPIKISFGKKGKNISIGNANVKQKSVTYIIKNGSKVSKVKGTGSGTENIFISNDDGVYEVEGDSVHYITKGRNSFTKRIKTVDVIKNGDNDDTVEIIVDNDGLNENEDIIIVKKDKPGKTAYKVKAVGKGKSNNKVIIKTDDGTEPIYIIDGKEVKNKAFKTLDNDDIKSINVLKGDSAIKKYGDRAKNGVVEITTKD</sequence>
<evidence type="ECO:0000313" key="5">
    <source>
        <dbReference type="Proteomes" id="UP000245375"/>
    </source>
</evidence>
<evidence type="ECO:0000256" key="1">
    <source>
        <dbReference type="PROSITE-ProRule" id="PRU01360"/>
    </source>
</evidence>
<dbReference type="InterPro" id="IPR037066">
    <property type="entry name" value="Plug_dom_sf"/>
</dbReference>
<dbReference type="EMBL" id="QFRI01000001">
    <property type="protein sequence ID" value="PWH83090.1"/>
    <property type="molecule type" value="Genomic_DNA"/>
</dbReference>
<dbReference type="InterPro" id="IPR052173">
    <property type="entry name" value="Beta-lactam_resp_regulator"/>
</dbReference>
<keyword evidence="1" id="KW-0813">Transport</keyword>
<name>A0A2U2X5S3_9FLAO</name>
<dbReference type="AlphaFoldDB" id="A0A2U2X5S3"/>
<dbReference type="PROSITE" id="PS52016">
    <property type="entry name" value="TONB_DEPENDENT_REC_3"/>
    <property type="match status" value="1"/>
</dbReference>
<dbReference type="InterPro" id="IPR008756">
    <property type="entry name" value="Peptidase_M56"/>
</dbReference>
<keyword evidence="1 2" id="KW-0812">Transmembrane</keyword>